<evidence type="ECO:0000313" key="2">
    <source>
        <dbReference type="Proteomes" id="UP000054709"/>
    </source>
</evidence>
<keyword evidence="2" id="KW-1185">Reference proteome</keyword>
<dbReference type="Proteomes" id="UP000054709">
    <property type="component" value="Unassembled WGS sequence"/>
</dbReference>
<dbReference type="EMBL" id="LCZJ02000019">
    <property type="protein sequence ID" value="KTD86654.1"/>
    <property type="molecule type" value="Genomic_DNA"/>
</dbReference>
<name>A0A0W1AZA1_9BACL</name>
<accession>A0A0W1AZA1</accession>
<dbReference type="AlphaFoldDB" id="A0A0W1AZA1"/>
<gene>
    <name evidence="1" type="ORF">UQ64_14450</name>
</gene>
<evidence type="ECO:0000313" key="1">
    <source>
        <dbReference type="EMBL" id="KTD86654.1"/>
    </source>
</evidence>
<comment type="caution">
    <text evidence="1">The sequence shown here is derived from an EMBL/GenBank/DDBJ whole genome shotgun (WGS) entry which is preliminary data.</text>
</comment>
<protein>
    <submittedName>
        <fullName evidence="1">Uncharacterized protein</fullName>
    </submittedName>
</protein>
<organism evidence="1 2">
    <name type="scientific">Paenibacillus etheri</name>
    <dbReference type="NCBI Taxonomy" id="1306852"/>
    <lineage>
        <taxon>Bacteria</taxon>
        <taxon>Bacillati</taxon>
        <taxon>Bacillota</taxon>
        <taxon>Bacilli</taxon>
        <taxon>Bacillales</taxon>
        <taxon>Paenibacillaceae</taxon>
        <taxon>Paenibacillus</taxon>
    </lineage>
</organism>
<proteinExistence type="predicted"/>
<reference evidence="1 2" key="1">
    <citation type="journal article" date="2015" name="Int. Biodeterior. Biodegradation">
        <title>Physiological and genetic screening methods for the isolation of methyl tert-butyl ether-degrading bacteria for bioremediation purposes.</title>
        <authorList>
            <person name="Guisado I.M."/>
            <person name="Purswani J."/>
            <person name="Gonzalez Lopez J."/>
            <person name="Pozo C."/>
        </authorList>
    </citation>
    <scope>NUCLEOTIDE SEQUENCE [LARGE SCALE GENOMIC DNA]</scope>
    <source>
        <strain evidence="1 2">SH7</strain>
    </source>
</reference>
<dbReference type="OrthoDB" id="2612080at2"/>
<sequence>MASFNTYTSNQNEINVETQYESYGTLSELSNYSDLVVIASPIDDFENRKHIATFYDTGDLQDYYTLNQIVYSNLDHKK</sequence>